<gene>
    <name evidence="2" type="ORF">R290704_093</name>
</gene>
<accession>A0A127KLK1</accession>
<evidence type="ECO:0000259" key="1">
    <source>
        <dbReference type="Pfam" id="PF21379"/>
    </source>
</evidence>
<evidence type="ECO:0000313" key="3">
    <source>
        <dbReference type="Proteomes" id="UP000201797"/>
    </source>
</evidence>
<dbReference type="KEGG" id="vg:29124097"/>
<evidence type="ECO:0000313" key="2">
    <source>
        <dbReference type="EMBL" id="AMO42875.1"/>
    </source>
</evidence>
<keyword evidence="3" id="KW-1185">Reference proteome</keyword>
<dbReference type="InterPro" id="IPR049026">
    <property type="entry name" value="Gp6-like_N"/>
</dbReference>
<dbReference type="EMBL" id="KU594605">
    <property type="protein sequence ID" value="AMO42875.1"/>
    <property type="molecule type" value="Genomic_DNA"/>
</dbReference>
<dbReference type="OrthoDB" id="668at10239"/>
<feature type="domain" description="Baseplate wedge protein gp6-like N-terminal helical" evidence="1">
    <location>
        <begin position="11"/>
        <end position="79"/>
    </location>
</feature>
<protein>
    <submittedName>
        <fullName evidence="2">Baseplate wedge subunit</fullName>
    </submittedName>
</protein>
<dbReference type="Pfam" id="PF21379">
    <property type="entry name" value="Gp6-like_1st"/>
    <property type="match status" value="1"/>
</dbReference>
<proteinExistence type="predicted"/>
<dbReference type="Gene3D" id="3.30.300.200">
    <property type="match status" value="1"/>
</dbReference>
<dbReference type="GeneID" id="29124097"/>
<name>A0A127KLK1_9CAUD</name>
<sequence length="677" mass="73672">MQPNNLTALDFEDIKSSIKSYLRTRTEFSDYDFDGSALSYLIDALAYNTYYTSFNANMALNEAFLPSSSVRDNVVKIAKLLNYTPKSIICSKACLQLTIQTELNNGFYPSSVTIPKGPVATGGNYVWNLIDDTTVEVNPSTGTAVFDNLEIYEGSLIEFNYLVNTFAKQKYIIQSQDADISTLSVRVKPNETSTNSDLYSRVDNITNLESDTRVYFISETNDMRYQIRFGDDSVGRSVKDGEVINLRYMVTSGAEANGVQSFSFIGSIIDSNTLAYSPSLSAVVVKAKSQLGDAAENVESIKYYAPRYYSAQYRAVTAQDYEVITKNIYDNAAAVVAYGGDSLNPPIYGKVYVVIKTKTGSNLNDQTKKSLSSQLRKYAMASIEAVVTDPDDIYINPRIYVNYDTGCGSNTSQIKSDISKAIVDWGTQTKINNFNSSFSAQSFERAIELSNKCITDVSTQITILKYILPNSNQTNTYCISTGSQIYNSAPSQDGSDGSCKKEPVVLSGPFRTADRPGIDQQFEDDGYGNLRLFYNTGNRKVYTNDTAGTVNYSTGEICFGPSNIVGTGGNVPDDDSILISDTTTGVGEVVDPDNLPTGLQIPVLVIPSNSSVIPATTPGTIINVISPEISVTPVGTQFPSTIPLNSLTPAVFNVTPDLLDIPTIDNSGSLNTSSCFT</sequence>
<organism evidence="2 3">
    <name type="scientific">Cyanophage S-RIM50</name>
    <dbReference type="NCBI Taxonomy" id="687803"/>
    <lineage>
        <taxon>Viruses</taxon>
        <taxon>Duplodnaviria</taxon>
        <taxon>Heunggongvirae</taxon>
        <taxon>Uroviricota</taxon>
        <taxon>Caudoviricetes</taxon>
        <taxon>Pantevenvirales</taxon>
        <taxon>Kyanoviridae</taxon>
        <taxon>Neptunevirus</taxon>
        <taxon>Neptunevirus srim50</taxon>
    </lineage>
</organism>
<dbReference type="Proteomes" id="UP000201797">
    <property type="component" value="Segment"/>
</dbReference>
<reference evidence="2 3" key="1">
    <citation type="submission" date="2016-01" db="EMBL/GenBank/DDBJ databases">
        <title>The genomic content and context of auxiliary metabolic genes in marine cyanophages.</title>
        <authorList>
            <person name="Marston M.F."/>
            <person name="Martiny J.B.H."/>
            <person name="Crummett L.T."/>
        </authorList>
    </citation>
    <scope>NUCLEOTIDE SEQUENCE [LARGE SCALE GENOMIC DNA]</scope>
    <source>
        <strain evidence="2">RW_29_0704</strain>
    </source>
</reference>
<dbReference type="RefSeq" id="YP_009302174.1">
    <property type="nucleotide sequence ID" value="NC_031242.1"/>
</dbReference>